<accession>A0A031LIP7</accession>
<evidence type="ECO:0000256" key="2">
    <source>
        <dbReference type="ARBA" id="ARBA00022723"/>
    </source>
</evidence>
<keyword evidence="3" id="KW-0408">Iron</keyword>
<evidence type="ECO:0000256" key="3">
    <source>
        <dbReference type="ARBA" id="ARBA00023004"/>
    </source>
</evidence>
<proteinExistence type="predicted"/>
<dbReference type="AlphaFoldDB" id="A0A031LIP7"/>
<evidence type="ECO:0000256" key="1">
    <source>
        <dbReference type="ARBA" id="ARBA00022485"/>
    </source>
</evidence>
<evidence type="ECO:0000259" key="6">
    <source>
        <dbReference type="PROSITE" id="PS51379"/>
    </source>
</evidence>
<keyword evidence="2" id="KW-0479">Metal-binding</keyword>
<evidence type="ECO:0000313" key="7">
    <source>
        <dbReference type="EMBL" id="EZQ02012.1"/>
    </source>
</evidence>
<evidence type="ECO:0000256" key="5">
    <source>
        <dbReference type="SAM" id="MobiDB-lite"/>
    </source>
</evidence>
<dbReference type="Pfam" id="PF13247">
    <property type="entry name" value="Fer4_11"/>
    <property type="match status" value="1"/>
</dbReference>
<dbReference type="Proteomes" id="UP000024332">
    <property type="component" value="Unassembled WGS sequence"/>
</dbReference>
<protein>
    <submittedName>
        <fullName evidence="7">4Fe-4S ferredoxin</fullName>
    </submittedName>
</protein>
<feature type="domain" description="4Fe-4S ferredoxin-type" evidence="6">
    <location>
        <begin position="31"/>
        <end position="61"/>
    </location>
</feature>
<dbReference type="OrthoDB" id="2837at2157"/>
<comment type="caution">
    <text evidence="7">The sequence shown here is derived from an EMBL/GenBank/DDBJ whole genome shotgun (WGS) entry which is preliminary data.</text>
</comment>
<sequence>MSNQSSSNQIKLDIKSGGVQHSIPYKLKANYAIITDLNKCFGCGGCQMSCKEWNTSGMFGPLPDLDPYGNLDVMFWLRVLYVEVGNYPQTKIYNIPINCFHCLDAPCVPVCPVGATFKRTEDGIVLVDYTECIGTKYCIYACPYGNRFFDYLEGVTKKCTHCFDRIYDPTLPPEERIPACIHGCMVQARIWTNRLDPTDPGNILFVDKGGFVLGPETGANPASGYLPWRSKYAGDDDVELLSQSEYYNEYTANGVVQLGAQGNNSTYTEQNPGDGQGNNSTYTESDPSSQGNTNKAIK</sequence>
<feature type="domain" description="4Fe-4S ferredoxin-type" evidence="6">
    <location>
        <begin position="123"/>
        <end position="152"/>
    </location>
</feature>
<dbReference type="STRING" id="1160895.CM19_11080"/>
<dbReference type="GO" id="GO:0051539">
    <property type="term" value="F:4 iron, 4 sulfur cluster binding"/>
    <property type="evidence" value="ECO:0007669"/>
    <property type="project" value="UniProtKB-KW"/>
</dbReference>
<dbReference type="RefSeq" id="WP_048100401.1">
    <property type="nucleotide sequence ID" value="NZ_JFZT01000057.1"/>
</dbReference>
<reference evidence="7 8" key="1">
    <citation type="submission" date="2014-03" db="EMBL/GenBank/DDBJ databases">
        <title>Draft genome sequence of the novel thermoacidophilic archaea Acidianus copahuensis ALE1 strain, isolated from Copahue volcanic area in Neuquen Argentina.</title>
        <authorList>
            <person name="Urbieta M.S."/>
            <person name="Rascovan N."/>
            <person name="Castro C."/>
            <person name="Revale S."/>
            <person name="Giaveno M.A."/>
            <person name="Vazquez M.P."/>
            <person name="Donati E.R."/>
        </authorList>
    </citation>
    <scope>NUCLEOTIDE SEQUENCE [LARGE SCALE GENOMIC DNA]</scope>
    <source>
        <strain evidence="7 8">ALE1</strain>
    </source>
</reference>
<organism evidence="7 8">
    <name type="scientific">Candidatus Acidianus copahuensis</name>
    <dbReference type="NCBI Taxonomy" id="1160895"/>
    <lineage>
        <taxon>Archaea</taxon>
        <taxon>Thermoproteota</taxon>
        <taxon>Thermoprotei</taxon>
        <taxon>Sulfolobales</taxon>
        <taxon>Sulfolobaceae</taxon>
        <taxon>Acidianus</taxon>
    </lineage>
</organism>
<evidence type="ECO:0000256" key="4">
    <source>
        <dbReference type="ARBA" id="ARBA00023014"/>
    </source>
</evidence>
<dbReference type="InterPro" id="IPR050954">
    <property type="entry name" value="ET_IronSulfur_Cluster-Binding"/>
</dbReference>
<dbReference type="InterPro" id="IPR017896">
    <property type="entry name" value="4Fe4S_Fe-S-bd"/>
</dbReference>
<dbReference type="GO" id="GO:0046872">
    <property type="term" value="F:metal ion binding"/>
    <property type="evidence" value="ECO:0007669"/>
    <property type="project" value="UniProtKB-KW"/>
</dbReference>
<dbReference type="Gene3D" id="3.30.70.20">
    <property type="match status" value="2"/>
</dbReference>
<dbReference type="EMBL" id="JFZT01000057">
    <property type="protein sequence ID" value="EZQ02012.1"/>
    <property type="molecule type" value="Genomic_DNA"/>
</dbReference>
<gene>
    <name evidence="7" type="ORF">CM19_11080</name>
</gene>
<dbReference type="PANTHER" id="PTHR43177">
    <property type="entry name" value="PROTEIN NRFC"/>
    <property type="match status" value="1"/>
</dbReference>
<keyword evidence="1" id="KW-0004">4Fe-4S</keyword>
<name>A0A031LIP7_9CREN</name>
<dbReference type="CDD" id="cd10551">
    <property type="entry name" value="PsrB"/>
    <property type="match status" value="1"/>
</dbReference>
<keyword evidence="8" id="KW-1185">Reference proteome</keyword>
<dbReference type="SUPFAM" id="SSF54862">
    <property type="entry name" value="4Fe-4S ferredoxins"/>
    <property type="match status" value="1"/>
</dbReference>
<evidence type="ECO:0000313" key="8">
    <source>
        <dbReference type="Proteomes" id="UP000024332"/>
    </source>
</evidence>
<keyword evidence="4" id="KW-0411">Iron-sulfur</keyword>
<feature type="region of interest" description="Disordered" evidence="5">
    <location>
        <begin position="261"/>
        <end position="298"/>
    </location>
</feature>
<dbReference type="PANTHER" id="PTHR43177:SF3">
    <property type="entry name" value="PROTEIN NRFC HOMOLOG"/>
    <property type="match status" value="1"/>
</dbReference>
<dbReference type="PROSITE" id="PS51379">
    <property type="entry name" value="4FE4S_FER_2"/>
    <property type="match status" value="2"/>
</dbReference>